<protein>
    <submittedName>
        <fullName evidence="1">Uncharacterized protein</fullName>
    </submittedName>
</protein>
<keyword evidence="2" id="KW-1185">Reference proteome</keyword>
<name>A0A8S1QCC8_9CILI</name>
<accession>A0A8S1QCC8</accession>
<dbReference type="Proteomes" id="UP000692954">
    <property type="component" value="Unassembled WGS sequence"/>
</dbReference>
<comment type="caution">
    <text evidence="1">The sequence shown here is derived from an EMBL/GenBank/DDBJ whole genome shotgun (WGS) entry which is preliminary data.</text>
</comment>
<sequence length="448" mass="54123">MIIKIVVDIIISVPCKYKQKCIKQVQQPQLQLYTLFILFELSIILFISTMNNTQNWQNDITQLIRYGLFVINFYNPTIKKQLNPARMEQQILDANINQTIFNIANVQYQFHDSYQCIYCKVKMLFVFIQHDLEIKLSFKNIIETTLILKYIRQQNYQLIFVSLGFLKNFINISKINDHYQQLQQNLMIMQRLRVYFYLSLSESKLSMNIKRWNLTIETESIQTSSNIFFNYELLQVMQSQNKLINRKIEENISKIIKKNFKIQLKNSQQRRKFRRVINKQYLFKINQTQNYKLVELKDQIYLDFEFMRKKVGLIGVEIDDIQNEVKNFAIDIELKIQLYIRSQISSNVQYKQIKFWKYLKNFLKNYCLKLEYDVIDNHTVMLCFKFKKKILIKNLLIQLEQISVPIQNLNNLIEKHDNKLNDYKEIIQISEIDILKMIKKRNSKDLHK</sequence>
<proteinExistence type="predicted"/>
<organism evidence="1 2">
    <name type="scientific">Paramecium sonneborni</name>
    <dbReference type="NCBI Taxonomy" id="65129"/>
    <lineage>
        <taxon>Eukaryota</taxon>
        <taxon>Sar</taxon>
        <taxon>Alveolata</taxon>
        <taxon>Ciliophora</taxon>
        <taxon>Intramacronucleata</taxon>
        <taxon>Oligohymenophorea</taxon>
        <taxon>Peniculida</taxon>
        <taxon>Parameciidae</taxon>
        <taxon>Paramecium</taxon>
    </lineage>
</organism>
<evidence type="ECO:0000313" key="2">
    <source>
        <dbReference type="Proteomes" id="UP000692954"/>
    </source>
</evidence>
<reference evidence="1" key="1">
    <citation type="submission" date="2021-01" db="EMBL/GenBank/DDBJ databases">
        <authorList>
            <consortium name="Genoscope - CEA"/>
            <person name="William W."/>
        </authorList>
    </citation>
    <scope>NUCLEOTIDE SEQUENCE</scope>
</reference>
<dbReference type="EMBL" id="CAJJDN010000102">
    <property type="protein sequence ID" value="CAD8113123.1"/>
    <property type="molecule type" value="Genomic_DNA"/>
</dbReference>
<evidence type="ECO:0000313" key="1">
    <source>
        <dbReference type="EMBL" id="CAD8113123.1"/>
    </source>
</evidence>
<gene>
    <name evidence="1" type="ORF">PSON_ATCC_30995.1.T1020123</name>
</gene>
<dbReference type="AlphaFoldDB" id="A0A8S1QCC8"/>